<feature type="chain" id="PRO_5041638366" evidence="1">
    <location>
        <begin position="26"/>
        <end position="86"/>
    </location>
</feature>
<organism evidence="2 3">
    <name type="scientific">Alterisphingorhabdus coralli</name>
    <dbReference type="NCBI Taxonomy" id="3071408"/>
    <lineage>
        <taxon>Bacteria</taxon>
        <taxon>Pseudomonadati</taxon>
        <taxon>Pseudomonadota</taxon>
        <taxon>Alphaproteobacteria</taxon>
        <taxon>Sphingomonadales</taxon>
        <taxon>Sphingomonadaceae</taxon>
        <taxon>Alterisphingorhabdus (ex Yan et al. 2024)</taxon>
    </lineage>
</organism>
<dbReference type="RefSeq" id="WP_317082342.1">
    <property type="nucleotide sequence ID" value="NZ_CP136594.1"/>
</dbReference>
<dbReference type="AlphaFoldDB" id="A0AA97I0W7"/>
<gene>
    <name evidence="2" type="ORF">RB602_01605</name>
</gene>
<protein>
    <submittedName>
        <fullName evidence="2">Uncharacterized protein</fullName>
    </submittedName>
</protein>
<evidence type="ECO:0000256" key="1">
    <source>
        <dbReference type="SAM" id="SignalP"/>
    </source>
</evidence>
<name>A0AA97I0W7_9SPHN</name>
<dbReference type="KEGG" id="acoa:RB602_01605"/>
<keyword evidence="1" id="KW-0732">Signal</keyword>
<dbReference type="EMBL" id="CP136594">
    <property type="protein sequence ID" value="WOE75437.1"/>
    <property type="molecule type" value="Genomic_DNA"/>
</dbReference>
<keyword evidence="3" id="KW-1185">Reference proteome</keyword>
<accession>A0AA97I0W7</accession>
<reference evidence="2 3" key="1">
    <citation type="submission" date="2023-10" db="EMBL/GenBank/DDBJ databases">
        <title>Complete genome sequence of a Sphingomonadaceae bacterium.</title>
        <authorList>
            <person name="Yan C."/>
        </authorList>
    </citation>
    <scope>NUCLEOTIDE SEQUENCE [LARGE SCALE GENOMIC DNA]</scope>
    <source>
        <strain evidence="2 3">SCSIO 66989</strain>
    </source>
</reference>
<dbReference type="Proteomes" id="UP001302429">
    <property type="component" value="Chromosome"/>
</dbReference>
<proteinExistence type="predicted"/>
<feature type="signal peptide" evidence="1">
    <location>
        <begin position="1"/>
        <end position="25"/>
    </location>
</feature>
<sequence>MRGMPVSSITLLLLQGAALSATATAESPRHGAAKASAVATATIVRADSARGMVMEQTQQSVDHKRLIKASAQIRRTEKGALLVEYR</sequence>
<evidence type="ECO:0000313" key="3">
    <source>
        <dbReference type="Proteomes" id="UP001302429"/>
    </source>
</evidence>
<evidence type="ECO:0000313" key="2">
    <source>
        <dbReference type="EMBL" id="WOE75437.1"/>
    </source>
</evidence>